<feature type="transmembrane region" description="Helical" evidence="6">
    <location>
        <begin position="67"/>
        <end position="89"/>
    </location>
</feature>
<feature type="region of interest" description="Disordered" evidence="5">
    <location>
        <begin position="224"/>
        <end position="246"/>
    </location>
</feature>
<evidence type="ECO:0008006" key="8">
    <source>
        <dbReference type="Google" id="ProtNLM"/>
    </source>
</evidence>
<protein>
    <recommendedName>
        <fullName evidence="8">Sugar phosphate transporter domain-containing protein</fullName>
    </recommendedName>
</protein>
<dbReference type="AlphaFoldDB" id="A0A7S2PZD4"/>
<comment type="subcellular location">
    <subcellularLocation>
        <location evidence="1">Membrane</location>
        <topology evidence="1">Multi-pass membrane protein</topology>
    </subcellularLocation>
</comment>
<dbReference type="InterPro" id="IPR050186">
    <property type="entry name" value="TPT_transporter"/>
</dbReference>
<feature type="compositionally biased region" description="Polar residues" evidence="5">
    <location>
        <begin position="231"/>
        <end position="246"/>
    </location>
</feature>
<feature type="transmembrane region" description="Helical" evidence="6">
    <location>
        <begin position="109"/>
        <end position="128"/>
    </location>
</feature>
<proteinExistence type="predicted"/>
<keyword evidence="2 6" id="KW-0812">Transmembrane</keyword>
<reference evidence="7" key="1">
    <citation type="submission" date="2021-01" db="EMBL/GenBank/DDBJ databases">
        <authorList>
            <person name="Corre E."/>
            <person name="Pelletier E."/>
            <person name="Niang G."/>
            <person name="Scheremetjew M."/>
            <person name="Finn R."/>
            <person name="Kale V."/>
            <person name="Holt S."/>
            <person name="Cochrane G."/>
            <person name="Meng A."/>
            <person name="Brown T."/>
            <person name="Cohen L."/>
        </authorList>
    </citation>
    <scope>NUCLEOTIDE SEQUENCE</scope>
    <source>
        <strain evidence="7">RCC3387</strain>
    </source>
</reference>
<evidence type="ECO:0000313" key="7">
    <source>
        <dbReference type="EMBL" id="CAD9628398.1"/>
    </source>
</evidence>
<evidence type="ECO:0000256" key="6">
    <source>
        <dbReference type="SAM" id="Phobius"/>
    </source>
</evidence>
<evidence type="ECO:0000256" key="1">
    <source>
        <dbReference type="ARBA" id="ARBA00004141"/>
    </source>
</evidence>
<feature type="transmembrane region" description="Helical" evidence="6">
    <location>
        <begin position="34"/>
        <end position="55"/>
    </location>
</feature>
<gene>
    <name evidence="7" type="ORF">BRAN1462_LOCUS48859</name>
</gene>
<name>A0A7S2PZD4_9DINO</name>
<organism evidence="7">
    <name type="scientific">Zooxanthella nutricula</name>
    <dbReference type="NCBI Taxonomy" id="1333877"/>
    <lineage>
        <taxon>Eukaryota</taxon>
        <taxon>Sar</taxon>
        <taxon>Alveolata</taxon>
        <taxon>Dinophyceae</taxon>
        <taxon>Peridiniales</taxon>
        <taxon>Peridiniales incertae sedis</taxon>
        <taxon>Zooxanthella</taxon>
    </lineage>
</organism>
<evidence type="ECO:0000256" key="5">
    <source>
        <dbReference type="SAM" id="MobiDB-lite"/>
    </source>
</evidence>
<dbReference type="PANTHER" id="PTHR11132">
    <property type="entry name" value="SOLUTE CARRIER FAMILY 35"/>
    <property type="match status" value="1"/>
</dbReference>
<accession>A0A7S2PZD4</accession>
<keyword evidence="4 6" id="KW-0472">Membrane</keyword>
<evidence type="ECO:0000256" key="2">
    <source>
        <dbReference type="ARBA" id="ARBA00022692"/>
    </source>
</evidence>
<sequence length="246" mass="25861">MCAFGVRRPTRSAIAFVFVIVAGTAMEVRGELKLSIIGVALMLTSEICEAVSLVLTQKLLQDCNLSVMEGMYLLSPPTVLSLGIISLWLEVPQMASSGDYVIIAQNPGDFLGASALGLVVNFTTMFLVQATSSLFAKILNTARCIGVVVIGVLFYGEVVGLLEGVGYAIALFGFAGYTFVQLFPEAGLRLEKAVDCCSGSSGASLDEQTGGKATMAAILKKPEADHGGKANQPSECFSTSEQRNAV</sequence>
<dbReference type="EMBL" id="HBGW01076827">
    <property type="protein sequence ID" value="CAD9628398.1"/>
    <property type="molecule type" value="Transcribed_RNA"/>
</dbReference>
<feature type="transmembrane region" description="Helical" evidence="6">
    <location>
        <begin position="140"/>
        <end position="158"/>
    </location>
</feature>
<evidence type="ECO:0000256" key="4">
    <source>
        <dbReference type="ARBA" id="ARBA00023136"/>
    </source>
</evidence>
<feature type="transmembrane region" description="Helical" evidence="6">
    <location>
        <begin position="12"/>
        <end position="28"/>
    </location>
</feature>
<keyword evidence="3 6" id="KW-1133">Transmembrane helix</keyword>
<evidence type="ECO:0000256" key="3">
    <source>
        <dbReference type="ARBA" id="ARBA00022989"/>
    </source>
</evidence>
<dbReference type="GO" id="GO:0016020">
    <property type="term" value="C:membrane"/>
    <property type="evidence" value="ECO:0007669"/>
    <property type="project" value="UniProtKB-SubCell"/>
</dbReference>